<dbReference type="PANTHER" id="PTHR13903">
    <property type="entry name" value="PIRIN-RELATED"/>
    <property type="match status" value="1"/>
</dbReference>
<organism evidence="6 7">
    <name type="scientific">Brachybacterium halotolerans</name>
    <dbReference type="NCBI Taxonomy" id="2795215"/>
    <lineage>
        <taxon>Bacteria</taxon>
        <taxon>Bacillati</taxon>
        <taxon>Actinomycetota</taxon>
        <taxon>Actinomycetes</taxon>
        <taxon>Micrococcales</taxon>
        <taxon>Dermabacteraceae</taxon>
        <taxon>Brachybacterium</taxon>
    </lineage>
</organism>
<proteinExistence type="inferred from homology"/>
<dbReference type="CDD" id="cd02909">
    <property type="entry name" value="cupin_pirin_N"/>
    <property type="match status" value="1"/>
</dbReference>
<feature type="domain" description="Pirin N-terminal" evidence="4">
    <location>
        <begin position="50"/>
        <end position="149"/>
    </location>
</feature>
<feature type="compositionally biased region" description="Low complexity" evidence="3">
    <location>
        <begin position="326"/>
        <end position="348"/>
    </location>
</feature>
<dbReference type="InterPro" id="IPR011051">
    <property type="entry name" value="RmlC_Cupin_sf"/>
</dbReference>
<evidence type="ECO:0000259" key="5">
    <source>
        <dbReference type="Pfam" id="PF05726"/>
    </source>
</evidence>
<dbReference type="InterPro" id="IPR014710">
    <property type="entry name" value="RmlC-like_jellyroll"/>
</dbReference>
<gene>
    <name evidence="6" type="ORF">I8D64_16065</name>
</gene>
<evidence type="ECO:0000259" key="4">
    <source>
        <dbReference type="Pfam" id="PF02678"/>
    </source>
</evidence>
<evidence type="ECO:0000313" key="6">
    <source>
        <dbReference type="EMBL" id="MBK0332919.1"/>
    </source>
</evidence>
<evidence type="ECO:0000256" key="1">
    <source>
        <dbReference type="ARBA" id="ARBA00008416"/>
    </source>
</evidence>
<comment type="caution">
    <text evidence="6">The sequence shown here is derived from an EMBL/GenBank/DDBJ whole genome shotgun (WGS) entry which is preliminary data.</text>
</comment>
<sequence length="383" mass="39629">MSTTEKHPRELLCSAAPGTDLTARASGRDAPRPSVLTPRDVPLGGPRAMTVRRTLPQRARSLIGPWCFVDHFGPDDVAATGGMAVPRHPHTGLATVTLLFEGQIDHIDSTGFANTVRPGEVNLMIAGRGVSHSEFSTASTTVLHGVQLWYALPDAERGGPPASQHHVAPLVDVGGAAVRTYLGRLAGSGSSPIVTRTPALAAEILLPAGAHLELALDPTFEHGLLVDTGAARVGAGAGVGVGPGGDAAVDLPADHLAHVEVGADALSIDAGPEATRLILLGGPPFAEEIVMWWNFVGRSHEEIAAFRAQWQREIGGEDDDAALEAAGPTAAAGPAPSPSAIPRFGPFPEGTPAPLPAPTLPNARITARRRPRIPADPHEGDPQ</sequence>
<feature type="compositionally biased region" description="Pro residues" evidence="3">
    <location>
        <begin position="349"/>
        <end position="359"/>
    </location>
</feature>
<keyword evidence="7" id="KW-1185">Reference proteome</keyword>
<reference evidence="6 7" key="1">
    <citation type="submission" date="2020-12" db="EMBL/GenBank/DDBJ databases">
        <title>Brachybacterium sp. MASK1Z-5, whole genome shotgun sequence.</title>
        <authorList>
            <person name="Tuo L."/>
        </authorList>
    </citation>
    <scope>NUCLEOTIDE SEQUENCE [LARGE SCALE GENOMIC DNA]</scope>
    <source>
        <strain evidence="6 7">MASK1Z-5</strain>
    </source>
</reference>
<protein>
    <submittedName>
        <fullName evidence="6">Pirin family protein</fullName>
    </submittedName>
</protein>
<accession>A0ABS1BE49</accession>
<evidence type="ECO:0000256" key="2">
    <source>
        <dbReference type="RuleBase" id="RU003457"/>
    </source>
</evidence>
<dbReference type="InterPro" id="IPR003829">
    <property type="entry name" value="Pirin_N_dom"/>
</dbReference>
<feature type="compositionally biased region" description="Basic and acidic residues" evidence="3">
    <location>
        <begin position="1"/>
        <end position="10"/>
    </location>
</feature>
<dbReference type="InterPro" id="IPR012093">
    <property type="entry name" value="Pirin"/>
</dbReference>
<feature type="region of interest" description="Disordered" evidence="3">
    <location>
        <begin position="326"/>
        <end position="383"/>
    </location>
</feature>
<dbReference type="InterPro" id="IPR008778">
    <property type="entry name" value="Pirin_C_dom"/>
</dbReference>
<dbReference type="Gene3D" id="2.60.120.10">
    <property type="entry name" value="Jelly Rolls"/>
    <property type="match status" value="2"/>
</dbReference>
<feature type="region of interest" description="Disordered" evidence="3">
    <location>
        <begin position="1"/>
        <end position="45"/>
    </location>
</feature>
<evidence type="ECO:0000313" key="7">
    <source>
        <dbReference type="Proteomes" id="UP000612352"/>
    </source>
</evidence>
<feature type="compositionally biased region" description="Basic and acidic residues" evidence="3">
    <location>
        <begin position="373"/>
        <end position="383"/>
    </location>
</feature>
<dbReference type="Pfam" id="PF05726">
    <property type="entry name" value="Pirin_C"/>
    <property type="match status" value="1"/>
</dbReference>
<dbReference type="Proteomes" id="UP000612352">
    <property type="component" value="Unassembled WGS sequence"/>
</dbReference>
<comment type="similarity">
    <text evidence="1 2">Belongs to the pirin family.</text>
</comment>
<dbReference type="PANTHER" id="PTHR13903:SF8">
    <property type="entry name" value="PIRIN"/>
    <property type="match status" value="1"/>
</dbReference>
<feature type="domain" description="Pirin C-terminal" evidence="5">
    <location>
        <begin position="202"/>
        <end position="312"/>
    </location>
</feature>
<dbReference type="EMBL" id="JAEDAJ010000015">
    <property type="protein sequence ID" value="MBK0332919.1"/>
    <property type="molecule type" value="Genomic_DNA"/>
</dbReference>
<dbReference type="RefSeq" id="WP_200503812.1">
    <property type="nucleotide sequence ID" value="NZ_JAEDAJ010000015.1"/>
</dbReference>
<dbReference type="SUPFAM" id="SSF51182">
    <property type="entry name" value="RmlC-like cupins"/>
    <property type="match status" value="1"/>
</dbReference>
<dbReference type="Pfam" id="PF02678">
    <property type="entry name" value="Pirin"/>
    <property type="match status" value="1"/>
</dbReference>
<name>A0ABS1BE49_9MICO</name>
<evidence type="ECO:0000256" key="3">
    <source>
        <dbReference type="SAM" id="MobiDB-lite"/>
    </source>
</evidence>